<dbReference type="eggNOG" id="COG0491">
    <property type="taxonomic scope" value="Bacteria"/>
</dbReference>
<dbReference type="GO" id="GO:0070813">
    <property type="term" value="P:hydrogen sulfide metabolic process"/>
    <property type="evidence" value="ECO:0007669"/>
    <property type="project" value="TreeGrafter"/>
</dbReference>
<proteinExistence type="predicted"/>
<dbReference type="EMBL" id="APNK01000004">
    <property type="protein sequence ID" value="KEZ78440.1"/>
    <property type="molecule type" value="Genomic_DNA"/>
</dbReference>
<evidence type="ECO:0000259" key="2">
    <source>
        <dbReference type="SMART" id="SM00849"/>
    </source>
</evidence>
<dbReference type="Gene3D" id="3.60.15.10">
    <property type="entry name" value="Ribonuclease Z/Hydroxyacylglutathione hydrolase-like"/>
    <property type="match status" value="1"/>
</dbReference>
<sequence length="294" mass="32632">MATSDLIEEVRVQSFFDPATNTVSYIVSDPATRHCAVIDSVLDYDPSAGRTSTESAQRIVDAIREQHLTVDWLLETHAHADHLSAAPWIQDQVGGKLAIGEHIKTVQEVFGKIFNAGTEFARDGSQFDQLFADGVEYSVGSIAARAIHTPGHTPACMSHIIGDAVFVGDTLFMPDYGTARCDFPGGDARTLYRSIQKLMALPDETRMFLCHDYLPEGRTEYRWETTVGEQRRHNIHVHEGITEDEFVAMREARDATLGMPRLILPSVQVNMRAGHLPEPEANGTRYLKIPVNAL</sequence>
<dbReference type="GO" id="GO:0006749">
    <property type="term" value="P:glutathione metabolic process"/>
    <property type="evidence" value="ECO:0007669"/>
    <property type="project" value="InterPro"/>
</dbReference>
<dbReference type="InterPro" id="IPR036866">
    <property type="entry name" value="RibonucZ/Hydroxyglut_hydro"/>
</dbReference>
<dbReference type="STRING" id="1304275.C41B8_04391"/>
<dbReference type="Pfam" id="PF00753">
    <property type="entry name" value="Lactamase_B"/>
    <property type="match status" value="1"/>
</dbReference>
<dbReference type="GO" id="GO:0046872">
    <property type="term" value="F:metal ion binding"/>
    <property type="evidence" value="ECO:0007669"/>
    <property type="project" value="UniProtKB-KW"/>
</dbReference>
<dbReference type="PANTHER" id="PTHR43084:SF1">
    <property type="entry name" value="PERSULFIDE DIOXYGENASE ETHE1, MITOCHONDRIAL"/>
    <property type="match status" value="1"/>
</dbReference>
<dbReference type="SUPFAM" id="SSF56281">
    <property type="entry name" value="Metallo-hydrolase/oxidoreductase"/>
    <property type="match status" value="1"/>
</dbReference>
<evidence type="ECO:0000313" key="4">
    <source>
        <dbReference type="Proteomes" id="UP000028302"/>
    </source>
</evidence>
<dbReference type="PATRIC" id="fig|1304275.5.peg.899"/>
<feature type="domain" description="Metallo-beta-lactamase" evidence="2">
    <location>
        <begin position="21"/>
        <end position="211"/>
    </location>
</feature>
<gene>
    <name evidence="3" type="ORF">C41B8_04391</name>
</gene>
<dbReference type="SMART" id="SM00849">
    <property type="entry name" value="Lactamase_B"/>
    <property type="match status" value="1"/>
</dbReference>
<dbReference type="OrthoDB" id="9784009at2"/>
<dbReference type="CDD" id="cd07724">
    <property type="entry name" value="POD-like_MBL-fold"/>
    <property type="match status" value="1"/>
</dbReference>
<dbReference type="InterPro" id="IPR051682">
    <property type="entry name" value="Mito_Persulfide_Diox"/>
</dbReference>
<dbReference type="InterPro" id="IPR001279">
    <property type="entry name" value="Metallo-B-lactamas"/>
</dbReference>
<dbReference type="RefSeq" id="WP_037334666.1">
    <property type="nucleotide sequence ID" value="NZ_APNK01000004.1"/>
</dbReference>
<dbReference type="PANTHER" id="PTHR43084">
    <property type="entry name" value="PERSULFIDE DIOXYGENASE ETHE1"/>
    <property type="match status" value="1"/>
</dbReference>
<dbReference type="AlphaFoldDB" id="A0A084IP06"/>
<protein>
    <submittedName>
        <fullName evidence="3">Metallo-beta-lactamase family protein</fullName>
    </submittedName>
</protein>
<organism evidence="3 4">
    <name type="scientific">Salinisphaera hydrothermalis (strain C41B8)</name>
    <dbReference type="NCBI Taxonomy" id="1304275"/>
    <lineage>
        <taxon>Bacteria</taxon>
        <taxon>Pseudomonadati</taxon>
        <taxon>Pseudomonadota</taxon>
        <taxon>Gammaproteobacteria</taxon>
        <taxon>Salinisphaerales</taxon>
        <taxon>Salinisphaeraceae</taxon>
        <taxon>Salinisphaera</taxon>
    </lineage>
</organism>
<dbReference type="FunFam" id="3.60.15.10:FF:000033">
    <property type="entry name" value="MBL fold metallo-hydrolase"/>
    <property type="match status" value="1"/>
</dbReference>
<name>A0A084IP06_SALHC</name>
<dbReference type="GO" id="GO:0050313">
    <property type="term" value="F:sulfur dioxygenase activity"/>
    <property type="evidence" value="ECO:0007669"/>
    <property type="project" value="InterPro"/>
</dbReference>
<keyword evidence="4" id="KW-1185">Reference proteome</keyword>
<evidence type="ECO:0000256" key="1">
    <source>
        <dbReference type="ARBA" id="ARBA00022723"/>
    </source>
</evidence>
<accession>A0A084IP06</accession>
<reference evidence="3 4" key="1">
    <citation type="submission" date="2013-03" db="EMBL/GenBank/DDBJ databases">
        <title>Salinisphaera hydrothermalis C41B8 Genome Sequencing.</title>
        <authorList>
            <person name="Li C."/>
            <person name="Lai Q."/>
            <person name="Shao Z."/>
        </authorList>
    </citation>
    <scope>NUCLEOTIDE SEQUENCE [LARGE SCALE GENOMIC DNA]</scope>
    <source>
        <strain evidence="3 4">C41B8</strain>
    </source>
</reference>
<dbReference type="Proteomes" id="UP000028302">
    <property type="component" value="Unassembled WGS sequence"/>
</dbReference>
<keyword evidence="1" id="KW-0479">Metal-binding</keyword>
<dbReference type="InterPro" id="IPR044528">
    <property type="entry name" value="POD-like_MBL-fold"/>
</dbReference>
<evidence type="ECO:0000313" key="3">
    <source>
        <dbReference type="EMBL" id="KEZ78440.1"/>
    </source>
</evidence>
<comment type="caution">
    <text evidence="3">The sequence shown here is derived from an EMBL/GenBank/DDBJ whole genome shotgun (WGS) entry which is preliminary data.</text>
</comment>